<dbReference type="AlphaFoldDB" id="A0A8H3EL88"/>
<keyword evidence="1" id="KW-0460">Magnesium</keyword>
<dbReference type="EC" id="3.1.3.16" evidence="1"/>
<comment type="similarity">
    <text evidence="1">Belongs to the PP2C family.</text>
</comment>
<evidence type="ECO:0000256" key="1">
    <source>
        <dbReference type="RuleBase" id="RU366020"/>
    </source>
</evidence>
<evidence type="ECO:0000259" key="2">
    <source>
        <dbReference type="PROSITE" id="PS51746"/>
    </source>
</evidence>
<dbReference type="PANTHER" id="PTHR12320">
    <property type="entry name" value="PROTEIN PHOSPHATASE 2C"/>
    <property type="match status" value="1"/>
</dbReference>
<keyword evidence="1" id="KW-0378">Hydrolase</keyword>
<dbReference type="InterPro" id="IPR001932">
    <property type="entry name" value="PPM-type_phosphatase-like_dom"/>
</dbReference>
<organism evidence="3 4">
    <name type="scientific">Heterodermia speciosa</name>
    <dbReference type="NCBI Taxonomy" id="116794"/>
    <lineage>
        <taxon>Eukaryota</taxon>
        <taxon>Fungi</taxon>
        <taxon>Dikarya</taxon>
        <taxon>Ascomycota</taxon>
        <taxon>Pezizomycotina</taxon>
        <taxon>Lecanoromycetes</taxon>
        <taxon>OSLEUM clade</taxon>
        <taxon>Lecanoromycetidae</taxon>
        <taxon>Caliciales</taxon>
        <taxon>Physciaceae</taxon>
        <taxon>Heterodermia</taxon>
    </lineage>
</organism>
<dbReference type="GO" id="GO:0046872">
    <property type="term" value="F:metal ion binding"/>
    <property type="evidence" value="ECO:0007669"/>
    <property type="project" value="UniProtKB-UniRule"/>
</dbReference>
<keyword evidence="1" id="KW-0904">Protein phosphatase</keyword>
<keyword evidence="4" id="KW-1185">Reference proteome</keyword>
<dbReference type="OrthoDB" id="60843at2759"/>
<comment type="cofactor">
    <cofactor evidence="1">
        <name>Mg(2+)</name>
        <dbReference type="ChEBI" id="CHEBI:18420"/>
    </cofactor>
</comment>
<dbReference type="PANTHER" id="PTHR12320:SF1">
    <property type="entry name" value="PROTEIN PHOSPHATASE PTC7 HOMOLOG"/>
    <property type="match status" value="1"/>
</dbReference>
<proteinExistence type="inferred from homology"/>
<comment type="catalytic activity">
    <reaction evidence="1">
        <text>O-phospho-L-threonyl-[protein] + H2O = L-threonyl-[protein] + phosphate</text>
        <dbReference type="Rhea" id="RHEA:47004"/>
        <dbReference type="Rhea" id="RHEA-COMP:11060"/>
        <dbReference type="Rhea" id="RHEA-COMP:11605"/>
        <dbReference type="ChEBI" id="CHEBI:15377"/>
        <dbReference type="ChEBI" id="CHEBI:30013"/>
        <dbReference type="ChEBI" id="CHEBI:43474"/>
        <dbReference type="ChEBI" id="CHEBI:61977"/>
        <dbReference type="EC" id="3.1.3.16"/>
    </reaction>
</comment>
<comment type="caution">
    <text evidence="3">The sequence shown here is derived from an EMBL/GenBank/DDBJ whole genome shotgun (WGS) entry which is preliminary data.</text>
</comment>
<feature type="domain" description="PPM-type phosphatase" evidence="2">
    <location>
        <begin position="1"/>
        <end position="240"/>
    </location>
</feature>
<dbReference type="EMBL" id="CAJPDS010000006">
    <property type="protein sequence ID" value="CAF9907932.1"/>
    <property type="molecule type" value="Genomic_DNA"/>
</dbReference>
<accession>A0A8H3EL88</accession>
<dbReference type="InterPro" id="IPR036457">
    <property type="entry name" value="PPM-type-like_dom_sf"/>
</dbReference>
<dbReference type="SUPFAM" id="SSF81606">
    <property type="entry name" value="PP2C-like"/>
    <property type="match status" value="1"/>
</dbReference>
<dbReference type="Gene3D" id="3.60.40.10">
    <property type="entry name" value="PPM-type phosphatase domain"/>
    <property type="match status" value="1"/>
</dbReference>
<keyword evidence="1" id="KW-0479">Metal-binding</keyword>
<comment type="catalytic activity">
    <reaction evidence="1">
        <text>O-phospho-L-seryl-[protein] + H2O = L-seryl-[protein] + phosphate</text>
        <dbReference type="Rhea" id="RHEA:20629"/>
        <dbReference type="Rhea" id="RHEA-COMP:9863"/>
        <dbReference type="Rhea" id="RHEA-COMP:11604"/>
        <dbReference type="ChEBI" id="CHEBI:15377"/>
        <dbReference type="ChEBI" id="CHEBI:29999"/>
        <dbReference type="ChEBI" id="CHEBI:43474"/>
        <dbReference type="ChEBI" id="CHEBI:83421"/>
        <dbReference type="EC" id="3.1.3.16"/>
    </reaction>
</comment>
<reference evidence="3" key="1">
    <citation type="submission" date="2021-03" db="EMBL/GenBank/DDBJ databases">
        <authorList>
            <person name="Tagirdzhanova G."/>
        </authorList>
    </citation>
    <scope>NUCLEOTIDE SEQUENCE</scope>
</reference>
<comment type="cofactor">
    <cofactor evidence="1">
        <name>Mn(2+)</name>
        <dbReference type="ChEBI" id="CHEBI:29035"/>
    </cofactor>
</comment>
<protein>
    <recommendedName>
        <fullName evidence="1">Protein phosphatase</fullName>
        <ecNumber evidence="1">3.1.3.16</ecNumber>
    </recommendedName>
</protein>
<evidence type="ECO:0000313" key="4">
    <source>
        <dbReference type="Proteomes" id="UP000664521"/>
    </source>
</evidence>
<sequence>MMEASKNTDETAEGSLNAEKLLQIGYDRVVADEAIAGGGSTACVAIGKGNGSFQVANLGDSGFAQLRLNAVHYYSNPQTHAFNTPYQLSIIPPKILARSKIFGGQPLSDYPRDASVTDHQVRHGDVLVFATDGVWDNLSSIDVLRIVSRHMTSFRAWHVGEKGLEVSDHIRDLTIEGGIPKEHENTLQTLLAVTITGEAKLASLNTRRDGPFAREVKKFYPSEEYHGGKVDDICAVVALVVEE</sequence>
<dbReference type="PROSITE" id="PS51746">
    <property type="entry name" value="PPM_2"/>
    <property type="match status" value="1"/>
</dbReference>
<dbReference type="InterPro" id="IPR039123">
    <property type="entry name" value="PPTC7"/>
</dbReference>
<evidence type="ECO:0000313" key="3">
    <source>
        <dbReference type="EMBL" id="CAF9907932.1"/>
    </source>
</evidence>
<dbReference type="Proteomes" id="UP000664521">
    <property type="component" value="Unassembled WGS sequence"/>
</dbReference>
<keyword evidence="1" id="KW-0464">Manganese</keyword>
<dbReference type="GO" id="GO:0004722">
    <property type="term" value="F:protein serine/threonine phosphatase activity"/>
    <property type="evidence" value="ECO:0007669"/>
    <property type="project" value="UniProtKB-EC"/>
</dbReference>
<gene>
    <name evidence="3" type="ORF">HETSPECPRED_007940</name>
</gene>
<name>A0A8H3EL88_9LECA</name>